<organism evidence="2 3">
    <name type="scientific">Pseudonaja textilis</name>
    <name type="common">Eastern brown snake</name>
    <dbReference type="NCBI Taxonomy" id="8673"/>
    <lineage>
        <taxon>Eukaryota</taxon>
        <taxon>Metazoa</taxon>
        <taxon>Chordata</taxon>
        <taxon>Craniata</taxon>
        <taxon>Vertebrata</taxon>
        <taxon>Euteleostomi</taxon>
        <taxon>Lepidosauria</taxon>
        <taxon>Squamata</taxon>
        <taxon>Bifurcata</taxon>
        <taxon>Unidentata</taxon>
        <taxon>Episquamata</taxon>
        <taxon>Toxicofera</taxon>
        <taxon>Serpentes</taxon>
        <taxon>Colubroidea</taxon>
        <taxon>Elapidae</taxon>
        <taxon>Hydrophiinae</taxon>
        <taxon>Pseudonaja</taxon>
    </lineage>
</organism>
<reference evidence="2" key="2">
    <citation type="submission" date="2025-09" db="UniProtKB">
        <authorList>
            <consortium name="Ensembl"/>
        </authorList>
    </citation>
    <scope>IDENTIFICATION</scope>
</reference>
<sequence length="159" mass="18471">MFILHAQAHFLFLSFIFTFFFQKNSCLAPDKEAHLDPLQDISTAVFAPYNAKNRNRKQDSFPFKSYCWPNRSYHEYCNVFRCDVNFPKTQFLRKSVLDVPHCFSEGRARILPQEGPRVEKDTRLPPILPVASCSSTEPPWLSLAKKKAKAWSEMPQVVQ</sequence>
<dbReference type="InterPro" id="IPR026713">
    <property type="entry name" value="CRACD-like"/>
</dbReference>
<dbReference type="PANTHER" id="PTHR47743:SF2">
    <property type="entry name" value="ACROSOMAL PROTEIN KIAA1210"/>
    <property type="match status" value="1"/>
</dbReference>
<keyword evidence="1" id="KW-0732">Signal</keyword>
<dbReference type="PANTHER" id="PTHR47743">
    <property type="entry name" value="KIAA1210 / KIAA1211 FAMILY MEMBER"/>
    <property type="match status" value="1"/>
</dbReference>
<reference evidence="2" key="1">
    <citation type="submission" date="2025-08" db="UniProtKB">
        <authorList>
            <consortium name="Ensembl"/>
        </authorList>
    </citation>
    <scope>IDENTIFICATION</scope>
</reference>
<dbReference type="Proteomes" id="UP000472273">
    <property type="component" value="Unplaced"/>
</dbReference>
<feature type="chain" id="PRO_5025383118" evidence="1">
    <location>
        <begin position="27"/>
        <end position="159"/>
    </location>
</feature>
<evidence type="ECO:0000313" key="2">
    <source>
        <dbReference type="Ensembl" id="ENSPTXP00000027556.1"/>
    </source>
</evidence>
<keyword evidence="3" id="KW-1185">Reference proteome</keyword>
<proteinExistence type="predicted"/>
<protein>
    <submittedName>
        <fullName evidence="2">Uncharacterized protein</fullName>
    </submittedName>
</protein>
<evidence type="ECO:0000313" key="3">
    <source>
        <dbReference type="Proteomes" id="UP000472273"/>
    </source>
</evidence>
<feature type="signal peptide" evidence="1">
    <location>
        <begin position="1"/>
        <end position="26"/>
    </location>
</feature>
<dbReference type="Ensembl" id="ENSPTXT00000028395.1">
    <property type="protein sequence ID" value="ENSPTXP00000027556.1"/>
    <property type="gene ID" value="ENSPTXG00000018979.1"/>
</dbReference>
<evidence type="ECO:0000256" key="1">
    <source>
        <dbReference type="SAM" id="SignalP"/>
    </source>
</evidence>
<name>A0A670ZXB0_PSETE</name>
<accession>A0A670ZXB0</accession>
<dbReference type="AlphaFoldDB" id="A0A670ZXB0"/>
<dbReference type="GeneTree" id="ENSGT01030000238864"/>